<dbReference type="Proteomes" id="UP000215914">
    <property type="component" value="Chromosome 13"/>
</dbReference>
<dbReference type="EMBL" id="CM007902">
    <property type="protein sequence ID" value="OTG01907.1"/>
    <property type="molecule type" value="Genomic_DNA"/>
</dbReference>
<reference evidence="2" key="3">
    <citation type="submission" date="2020-06" db="EMBL/GenBank/DDBJ databases">
        <title>Helianthus annuus Genome sequencing and assembly Release 2.</title>
        <authorList>
            <person name="Gouzy J."/>
            <person name="Langlade N."/>
            <person name="Munos S."/>
        </authorList>
    </citation>
    <scope>NUCLEOTIDE SEQUENCE</scope>
    <source>
        <tissue evidence="2">Leaves</tissue>
    </source>
</reference>
<reference evidence="2 4" key="1">
    <citation type="journal article" date="2017" name="Nature">
        <title>The sunflower genome provides insights into oil metabolism, flowering and Asterid evolution.</title>
        <authorList>
            <person name="Badouin H."/>
            <person name="Gouzy J."/>
            <person name="Grassa C.J."/>
            <person name="Murat F."/>
            <person name="Staton S.E."/>
            <person name="Cottret L."/>
            <person name="Lelandais-Briere C."/>
            <person name="Owens G.L."/>
            <person name="Carrere S."/>
            <person name="Mayjonade B."/>
            <person name="Legrand L."/>
            <person name="Gill N."/>
            <person name="Kane N.C."/>
            <person name="Bowers J.E."/>
            <person name="Hubner S."/>
            <person name="Bellec A."/>
            <person name="Berard A."/>
            <person name="Berges H."/>
            <person name="Blanchet N."/>
            <person name="Boniface M.C."/>
            <person name="Brunel D."/>
            <person name="Catrice O."/>
            <person name="Chaidir N."/>
            <person name="Claudel C."/>
            <person name="Donnadieu C."/>
            <person name="Faraut T."/>
            <person name="Fievet G."/>
            <person name="Helmstetter N."/>
            <person name="King M."/>
            <person name="Knapp S.J."/>
            <person name="Lai Z."/>
            <person name="Le Paslier M.C."/>
            <person name="Lippi Y."/>
            <person name="Lorenzon L."/>
            <person name="Mandel J.R."/>
            <person name="Marage G."/>
            <person name="Marchand G."/>
            <person name="Marquand E."/>
            <person name="Bret-Mestries E."/>
            <person name="Morien E."/>
            <person name="Nambeesan S."/>
            <person name="Nguyen T."/>
            <person name="Pegot-Espagnet P."/>
            <person name="Pouilly N."/>
            <person name="Raftis F."/>
            <person name="Sallet E."/>
            <person name="Schiex T."/>
            <person name="Thomas J."/>
            <person name="Vandecasteele C."/>
            <person name="Vares D."/>
            <person name="Vear F."/>
            <person name="Vautrin S."/>
            <person name="Crespi M."/>
            <person name="Mangin B."/>
            <person name="Burke J.M."/>
            <person name="Salse J."/>
            <person name="Munos S."/>
            <person name="Vincourt P."/>
            <person name="Rieseberg L.H."/>
            <person name="Langlade N.B."/>
        </authorList>
    </citation>
    <scope>NUCLEOTIDE SEQUENCE [LARGE SCALE GENOMIC DNA]</scope>
    <source>
        <strain evidence="4">cv. SF193</strain>
        <tissue evidence="2">Leaves</tissue>
    </source>
</reference>
<dbReference type="AlphaFoldDB" id="A0A251SSS3"/>
<sequence length="360" mass="40117">MAAQNTIIQITASTHFTIKLTSTNFPSWRKQVLSTLIGLQLDHHIVGTTPAPAKTVTNNNTTSPNPEYRRWFCQDQMIISALLGSCSDQIQPLISSADTAKQAWNALNSSYANQSRSRIVSLKSRLAKNPKGSRSITEFLHDMKSIADDLALAQSPVEEEDLVVHTLNQLTDDYAQLVVAIKSRDNSITFPDLFDKLLDFERHLKDSAPEPTITTVNQTQRQSQRNPNRSYNDNRFTRNNYSRNQWQNRSSTNQPKANRSQSFCSFCNIPGHDTKDCRKLARFLKDNNVPGYTSSPVPPVVNNTSPQSAIPSWMWDTRASNHTAPTHQQMPAFSDYGGPDEIVLGNGSSHGGASNAGQER</sequence>
<keyword evidence="4" id="KW-1185">Reference proteome</keyword>
<feature type="compositionally biased region" description="Polar residues" evidence="1">
    <location>
        <begin position="212"/>
        <end position="261"/>
    </location>
</feature>
<gene>
    <name evidence="3" type="ORF">HannXRQ_Chr13g0407151</name>
    <name evidence="2" type="ORF">HanXRQr2_Chr03g0121571</name>
</gene>
<evidence type="ECO:0000313" key="2">
    <source>
        <dbReference type="EMBL" id="KAF5815303.1"/>
    </source>
</evidence>
<keyword evidence="2" id="KW-0695">RNA-directed DNA polymerase</keyword>
<dbReference type="OMA" id="KTHARIM"/>
<evidence type="ECO:0000256" key="1">
    <source>
        <dbReference type="SAM" id="MobiDB-lite"/>
    </source>
</evidence>
<keyword evidence="2" id="KW-0808">Transferase</keyword>
<name>A0A251SSS3_HELAN</name>
<dbReference type="GO" id="GO:0008270">
    <property type="term" value="F:zinc ion binding"/>
    <property type="evidence" value="ECO:0007669"/>
    <property type="project" value="InterPro"/>
</dbReference>
<dbReference type="EC" id="2.7.7.49" evidence="2"/>
<organism evidence="3 4">
    <name type="scientific">Helianthus annuus</name>
    <name type="common">Common sunflower</name>
    <dbReference type="NCBI Taxonomy" id="4232"/>
    <lineage>
        <taxon>Eukaryota</taxon>
        <taxon>Viridiplantae</taxon>
        <taxon>Streptophyta</taxon>
        <taxon>Embryophyta</taxon>
        <taxon>Tracheophyta</taxon>
        <taxon>Spermatophyta</taxon>
        <taxon>Magnoliopsida</taxon>
        <taxon>eudicotyledons</taxon>
        <taxon>Gunneridae</taxon>
        <taxon>Pentapetalae</taxon>
        <taxon>asterids</taxon>
        <taxon>campanulids</taxon>
        <taxon>Asterales</taxon>
        <taxon>Asteraceae</taxon>
        <taxon>Asteroideae</taxon>
        <taxon>Heliantheae alliance</taxon>
        <taxon>Heliantheae</taxon>
        <taxon>Helianthus</taxon>
    </lineage>
</organism>
<dbReference type="SUPFAM" id="SSF57756">
    <property type="entry name" value="Retrovirus zinc finger-like domains"/>
    <property type="match status" value="1"/>
</dbReference>
<evidence type="ECO:0000313" key="3">
    <source>
        <dbReference type="EMBL" id="OTG01907.1"/>
    </source>
</evidence>
<accession>A0A251SSS3</accession>
<dbReference type="InterPro" id="IPR036875">
    <property type="entry name" value="Znf_CCHC_sf"/>
</dbReference>
<dbReference type="InParanoid" id="A0A251SSS3"/>
<dbReference type="GO" id="GO:0003676">
    <property type="term" value="F:nucleic acid binding"/>
    <property type="evidence" value="ECO:0007669"/>
    <property type="project" value="InterPro"/>
</dbReference>
<protein>
    <submittedName>
        <fullName evidence="3">Putative zinc finger, CCHC-type</fullName>
    </submittedName>
    <submittedName>
        <fullName evidence="2">RNA-directed DNA polymerase</fullName>
        <ecNumber evidence="2">2.7.7.49</ecNumber>
    </submittedName>
</protein>
<reference evidence="3" key="2">
    <citation type="submission" date="2017-02" db="EMBL/GenBank/DDBJ databases">
        <title>Sunflower complete genome.</title>
        <authorList>
            <person name="Langlade N."/>
            <person name="Munos S."/>
        </authorList>
    </citation>
    <scope>NUCLEOTIDE SEQUENCE [LARGE SCALE GENOMIC DNA]</scope>
    <source>
        <tissue evidence="3">Leaves</tissue>
    </source>
</reference>
<dbReference type="Pfam" id="PF14223">
    <property type="entry name" value="Retrotran_gag_2"/>
    <property type="match status" value="1"/>
</dbReference>
<feature type="region of interest" description="Disordered" evidence="1">
    <location>
        <begin position="323"/>
        <end position="360"/>
    </location>
</feature>
<dbReference type="EMBL" id="MNCJ02000318">
    <property type="protein sequence ID" value="KAF5815303.1"/>
    <property type="molecule type" value="Genomic_DNA"/>
</dbReference>
<dbReference type="GO" id="GO:0003964">
    <property type="term" value="F:RNA-directed DNA polymerase activity"/>
    <property type="evidence" value="ECO:0007669"/>
    <property type="project" value="UniProtKB-KW"/>
</dbReference>
<proteinExistence type="predicted"/>
<feature type="compositionally biased region" description="Low complexity" evidence="1">
    <location>
        <begin position="345"/>
        <end position="360"/>
    </location>
</feature>
<feature type="region of interest" description="Disordered" evidence="1">
    <location>
        <begin position="209"/>
        <end position="261"/>
    </location>
</feature>
<keyword evidence="2" id="KW-0548">Nucleotidyltransferase</keyword>
<dbReference type="PANTHER" id="PTHR47481:SF43">
    <property type="entry name" value="RETROTRANSPOSON COPIA-LIKE N-TERMINAL DOMAIN-CONTAINING PROTEIN"/>
    <property type="match status" value="1"/>
</dbReference>
<evidence type="ECO:0000313" key="4">
    <source>
        <dbReference type="Proteomes" id="UP000215914"/>
    </source>
</evidence>
<dbReference type="PANTHER" id="PTHR47481">
    <property type="match status" value="1"/>
</dbReference>
<dbReference type="Gramene" id="mRNA:HanXRQr2_Chr03g0121571">
    <property type="protein sequence ID" value="mRNA:HanXRQr2_Chr03g0121571"/>
    <property type="gene ID" value="HanXRQr2_Chr03g0121571"/>
</dbReference>